<dbReference type="CDD" id="cd00531">
    <property type="entry name" value="NTF2_like"/>
    <property type="match status" value="1"/>
</dbReference>
<evidence type="ECO:0000256" key="1">
    <source>
        <dbReference type="SAM" id="SignalP"/>
    </source>
</evidence>
<name>A0ABX3TUE1_9GAMM</name>
<dbReference type="Gene3D" id="3.10.450.50">
    <property type="match status" value="1"/>
</dbReference>
<feature type="chain" id="PRO_5046090389" evidence="1">
    <location>
        <begin position="22"/>
        <end position="150"/>
    </location>
</feature>
<accession>A0ABX3TUE1</accession>
<dbReference type="EMBL" id="MRWD01000085">
    <property type="protein sequence ID" value="ORJ18841.1"/>
    <property type="molecule type" value="Genomic_DNA"/>
</dbReference>
<keyword evidence="1" id="KW-0732">Signal</keyword>
<evidence type="ECO:0000313" key="3">
    <source>
        <dbReference type="EMBL" id="ORJ18841.1"/>
    </source>
</evidence>
<dbReference type="InterPro" id="IPR032710">
    <property type="entry name" value="NTF2-like_dom_sf"/>
</dbReference>
<organism evidence="3 4">
    <name type="scientific">Rouxiella silvae</name>
    <dbReference type="NCBI Taxonomy" id="1646373"/>
    <lineage>
        <taxon>Bacteria</taxon>
        <taxon>Pseudomonadati</taxon>
        <taxon>Pseudomonadota</taxon>
        <taxon>Gammaproteobacteria</taxon>
        <taxon>Enterobacterales</taxon>
        <taxon>Yersiniaceae</taxon>
        <taxon>Rouxiella</taxon>
    </lineage>
</organism>
<evidence type="ECO:0000313" key="4">
    <source>
        <dbReference type="Proteomes" id="UP000192722"/>
    </source>
</evidence>
<gene>
    <name evidence="3" type="ORF">BS639_23150</name>
</gene>
<comment type="caution">
    <text evidence="3">The sequence shown here is derived from an EMBL/GenBank/DDBJ whole genome shotgun (WGS) entry which is preliminary data.</text>
</comment>
<dbReference type="SUPFAM" id="SSF54427">
    <property type="entry name" value="NTF2-like"/>
    <property type="match status" value="1"/>
</dbReference>
<evidence type="ECO:0000259" key="2">
    <source>
        <dbReference type="Pfam" id="PF14534"/>
    </source>
</evidence>
<keyword evidence="4" id="KW-1185">Reference proteome</keyword>
<reference evidence="3 4" key="1">
    <citation type="journal article" date="2017" name="Int. J. Syst. Evol. Microbiol.">
        <title>Rouxiella badensis sp. nov. and Rouxiella silvae sp. nov. isolated from peat bog soil in Germany and emendation of the genus description.</title>
        <authorList>
            <person name="Le Fleche-Mateos A."/>
            <person name="Kugler J.H."/>
            <person name="Hansen S.H."/>
            <person name="Syldatk C."/>
            <person name="Hausmann R."/>
            <person name="Lomprez F."/>
            <person name="Vandenbogaert M."/>
            <person name="Manuguerra J.C."/>
            <person name="Grimont P.A."/>
        </authorList>
    </citation>
    <scope>NUCLEOTIDE SEQUENCE [LARGE SCALE GENOMIC DNA]</scope>
    <source>
        <strain evidence="3 4">213</strain>
    </source>
</reference>
<dbReference type="Pfam" id="PF14534">
    <property type="entry name" value="DUF4440"/>
    <property type="match status" value="1"/>
</dbReference>
<feature type="domain" description="DUF4440" evidence="2">
    <location>
        <begin position="37"/>
        <end position="140"/>
    </location>
</feature>
<proteinExistence type="predicted"/>
<dbReference type="InterPro" id="IPR027843">
    <property type="entry name" value="DUF4440"/>
</dbReference>
<dbReference type="Proteomes" id="UP000192722">
    <property type="component" value="Unassembled WGS sequence"/>
</dbReference>
<feature type="signal peptide" evidence="1">
    <location>
        <begin position="1"/>
        <end position="21"/>
    </location>
</feature>
<sequence>MLKMGLFAIAFAATLPLFVVAAPVTNGVPTPQIEAAIKAQNALWAKAYARGDNEAIARLYTKDGSLLPPGGEKINGSAAIAKYFAGAPSDTLSFSNYEFYGNEQVVSEISDSEIRNQNGELKSRGKQILIFLNQGGTWKLHRDIWNDYAS</sequence>
<protein>
    <submittedName>
        <fullName evidence="3">DUF4440 domain-containing protein</fullName>
    </submittedName>
</protein>